<dbReference type="InterPro" id="IPR000073">
    <property type="entry name" value="AB_hydrolase_1"/>
</dbReference>
<dbReference type="GO" id="GO:0016787">
    <property type="term" value="F:hydrolase activity"/>
    <property type="evidence" value="ECO:0007669"/>
    <property type="project" value="UniProtKB-KW"/>
</dbReference>
<dbReference type="PRINTS" id="PR00111">
    <property type="entry name" value="ABHYDROLASE"/>
</dbReference>
<dbReference type="Pfam" id="PF00561">
    <property type="entry name" value="Abhydrolase_1"/>
    <property type="match status" value="1"/>
</dbReference>
<proteinExistence type="predicted"/>
<keyword evidence="2" id="KW-0378">Hydrolase</keyword>
<dbReference type="SUPFAM" id="SSF53474">
    <property type="entry name" value="alpha/beta-Hydrolases"/>
    <property type="match status" value="1"/>
</dbReference>
<accession>A0A807LJK5</accession>
<reference evidence="2 3" key="1">
    <citation type="submission" date="2017-01" db="EMBL/GenBank/DDBJ databases">
        <authorList>
            <person name="Cao J.-M."/>
        </authorList>
    </citation>
    <scope>NUCLEOTIDE SEQUENCE [LARGE SCALE GENOMIC DNA]</scope>
    <source>
        <strain evidence="2 3">888-76</strain>
    </source>
</reference>
<evidence type="ECO:0000313" key="2">
    <source>
        <dbReference type="EMBL" id="APZ06551.1"/>
    </source>
</evidence>
<protein>
    <submittedName>
        <fullName evidence="2">Alpha/beta hydrolase</fullName>
    </submittedName>
</protein>
<dbReference type="InterPro" id="IPR029058">
    <property type="entry name" value="AB_hydrolase_fold"/>
</dbReference>
<dbReference type="KEGG" id="kco:BWI95_16590"/>
<dbReference type="PANTHER" id="PTHR43798">
    <property type="entry name" value="MONOACYLGLYCEROL LIPASE"/>
    <property type="match status" value="1"/>
</dbReference>
<feature type="domain" description="AB hydrolase-1" evidence="1">
    <location>
        <begin position="24"/>
        <end position="125"/>
    </location>
</feature>
<organism evidence="2 3">
    <name type="scientific">Kosakonia cowanii JCM 10956 = DSM 18146</name>
    <dbReference type="NCBI Taxonomy" id="1300165"/>
    <lineage>
        <taxon>Bacteria</taxon>
        <taxon>Pseudomonadati</taxon>
        <taxon>Pseudomonadota</taxon>
        <taxon>Gammaproteobacteria</taxon>
        <taxon>Enterobacterales</taxon>
        <taxon>Enterobacteriaceae</taxon>
        <taxon>Kosakonia</taxon>
    </lineage>
</organism>
<sequence>MDELNSHHAQCRVRWHALPGEGDPVVFIHGLGCASSFEYPRIITDPALAGRRAILIDLPGSGYSERPASYAYRTTDQANVVVEVLDHLGLDAFWLYGHSMGGSIAIEVASQVNSRLNGLAVSEPNFYPGGGQFSREVASMDEGDFVTCGYAAMLARETSPWAGSLQSTAPWAMWREAKSLVEGITPGWMNLFVDLPRPKTLIFGAHSLPDSDADEVRQQGIDLRIIADAGHSMSWEQPSALAQAIGSFIAQHE</sequence>
<evidence type="ECO:0000259" key="1">
    <source>
        <dbReference type="Pfam" id="PF00561"/>
    </source>
</evidence>
<dbReference type="Proteomes" id="UP000187148">
    <property type="component" value="Chromosome"/>
</dbReference>
<evidence type="ECO:0000313" key="3">
    <source>
        <dbReference type="Proteomes" id="UP000187148"/>
    </source>
</evidence>
<dbReference type="InterPro" id="IPR050266">
    <property type="entry name" value="AB_hydrolase_sf"/>
</dbReference>
<dbReference type="EMBL" id="CP019445">
    <property type="protein sequence ID" value="APZ06551.1"/>
    <property type="molecule type" value="Genomic_DNA"/>
</dbReference>
<keyword evidence="3" id="KW-1185">Reference proteome</keyword>
<name>A0A807LJK5_9ENTR</name>
<dbReference type="Gene3D" id="3.40.50.1820">
    <property type="entry name" value="alpha/beta hydrolase"/>
    <property type="match status" value="1"/>
</dbReference>
<gene>
    <name evidence="2" type="ORF">BWI95_16590</name>
</gene>
<dbReference type="AlphaFoldDB" id="A0A807LJK5"/>
<dbReference type="RefSeq" id="WP_076769865.1">
    <property type="nucleotide sequence ID" value="NZ_CP019445.1"/>
</dbReference>